<evidence type="ECO:0000313" key="3">
    <source>
        <dbReference type="EMBL" id="KAF5946157.1"/>
    </source>
</evidence>
<dbReference type="AlphaFoldDB" id="A0A7J7H0N4"/>
<organism evidence="3 4">
    <name type="scientific">Camellia sinensis</name>
    <name type="common">Tea plant</name>
    <name type="synonym">Thea sinensis</name>
    <dbReference type="NCBI Taxonomy" id="4442"/>
    <lineage>
        <taxon>Eukaryota</taxon>
        <taxon>Viridiplantae</taxon>
        <taxon>Streptophyta</taxon>
        <taxon>Embryophyta</taxon>
        <taxon>Tracheophyta</taxon>
        <taxon>Spermatophyta</taxon>
        <taxon>Magnoliopsida</taxon>
        <taxon>eudicotyledons</taxon>
        <taxon>Gunneridae</taxon>
        <taxon>Pentapetalae</taxon>
        <taxon>asterids</taxon>
        <taxon>Ericales</taxon>
        <taxon>Theaceae</taxon>
        <taxon>Camellia</taxon>
    </lineage>
</organism>
<keyword evidence="2" id="KW-0472">Membrane</keyword>
<name>A0A7J7H0N4_CAMSI</name>
<keyword evidence="4" id="KW-1185">Reference proteome</keyword>
<keyword evidence="2" id="KW-1133">Transmembrane helix</keyword>
<dbReference type="EMBL" id="JACBKZ010000007">
    <property type="protein sequence ID" value="KAF5946157.1"/>
    <property type="molecule type" value="Genomic_DNA"/>
</dbReference>
<evidence type="ECO:0000256" key="1">
    <source>
        <dbReference type="SAM" id="MobiDB-lite"/>
    </source>
</evidence>
<comment type="caution">
    <text evidence="3">The sequence shown here is derived from an EMBL/GenBank/DDBJ whole genome shotgun (WGS) entry which is preliminary data.</text>
</comment>
<feature type="region of interest" description="Disordered" evidence="1">
    <location>
        <begin position="110"/>
        <end position="140"/>
    </location>
</feature>
<dbReference type="PANTHER" id="PTHR37753:SF1">
    <property type="entry name" value="OS01G0940600 PROTEIN"/>
    <property type="match status" value="1"/>
</dbReference>
<dbReference type="Proteomes" id="UP000593564">
    <property type="component" value="Unassembled WGS sequence"/>
</dbReference>
<reference evidence="3 4" key="2">
    <citation type="submission" date="2020-07" db="EMBL/GenBank/DDBJ databases">
        <title>Genome assembly of wild tea tree DASZ reveals pedigree and selection history of tea varieties.</title>
        <authorList>
            <person name="Zhang W."/>
        </authorList>
    </citation>
    <scope>NUCLEOTIDE SEQUENCE [LARGE SCALE GENOMIC DNA]</scope>
    <source>
        <strain evidence="4">cv. G240</strain>
        <tissue evidence="3">Leaf</tissue>
    </source>
</reference>
<gene>
    <name evidence="3" type="ORF">HYC85_016385</name>
</gene>
<evidence type="ECO:0008006" key="5">
    <source>
        <dbReference type="Google" id="ProtNLM"/>
    </source>
</evidence>
<keyword evidence="2" id="KW-0812">Transmembrane</keyword>
<protein>
    <recommendedName>
        <fullName evidence="5">High chlorophyll fluorescence 153</fullName>
    </recommendedName>
</protein>
<sequence length="140" mass="15116">MASVGIILCNYSATTTPTLYFGTPKSTSTPLRRLVLNSPSIPISLRKTIRGLSVVTRAGPGTGTYIFAFVLPLSLLAVTVFTASRIADKLDRDFLQEMAINEAIVEAADDDGDDGLSLEEKPAVPRTRNRPKREAETSSM</sequence>
<evidence type="ECO:0000313" key="4">
    <source>
        <dbReference type="Proteomes" id="UP000593564"/>
    </source>
</evidence>
<dbReference type="PANTHER" id="PTHR37753">
    <property type="entry name" value="OS01G0940600 PROTEIN"/>
    <property type="match status" value="1"/>
</dbReference>
<reference evidence="4" key="1">
    <citation type="journal article" date="2020" name="Nat. Commun.">
        <title>Genome assembly of wild tea tree DASZ reveals pedigree and selection history of tea varieties.</title>
        <authorList>
            <person name="Zhang W."/>
            <person name="Zhang Y."/>
            <person name="Qiu H."/>
            <person name="Guo Y."/>
            <person name="Wan H."/>
            <person name="Zhang X."/>
            <person name="Scossa F."/>
            <person name="Alseekh S."/>
            <person name="Zhang Q."/>
            <person name="Wang P."/>
            <person name="Xu L."/>
            <person name="Schmidt M.H."/>
            <person name="Jia X."/>
            <person name="Li D."/>
            <person name="Zhu A."/>
            <person name="Guo F."/>
            <person name="Chen W."/>
            <person name="Ni D."/>
            <person name="Usadel B."/>
            <person name="Fernie A.R."/>
            <person name="Wen W."/>
        </authorList>
    </citation>
    <scope>NUCLEOTIDE SEQUENCE [LARGE SCALE GENOMIC DNA]</scope>
    <source>
        <strain evidence="4">cv. G240</strain>
    </source>
</reference>
<evidence type="ECO:0000256" key="2">
    <source>
        <dbReference type="SAM" id="Phobius"/>
    </source>
</evidence>
<feature type="transmembrane region" description="Helical" evidence="2">
    <location>
        <begin position="65"/>
        <end position="83"/>
    </location>
</feature>
<proteinExistence type="predicted"/>
<accession>A0A7J7H0N4</accession>